<dbReference type="PRINTS" id="PR00413">
    <property type="entry name" value="HADHALOGNASE"/>
</dbReference>
<dbReference type="SUPFAM" id="SSF56784">
    <property type="entry name" value="HAD-like"/>
    <property type="match status" value="1"/>
</dbReference>
<sequence>MKEYQLLLFDLDDTLLSSDWFKEGIMQTIQSNSLTRHVDPAMFLEKKLMLPKPLITQFKNRELSPHEFRRARWKHALSHFELFPDEDAIDELHGLFLQSGMSFIKENEDLTCLLQDLQKHYQLAIVTNALYDPLLKISNLKLAHLFTKDNVFQAEELDYRKPDPELYWAALNHFQAQPEQAVFIGDSWTHDVVGPMELGMEAIWVNHQNVPPPSSHKPLEEITKIMELRSILL</sequence>
<dbReference type="Gene3D" id="3.40.50.1000">
    <property type="entry name" value="HAD superfamily/HAD-like"/>
    <property type="match status" value="1"/>
</dbReference>
<dbReference type="PANTHER" id="PTHR46470">
    <property type="entry name" value="N-ACYLNEURAMINATE-9-PHOSPHATASE"/>
    <property type="match status" value="1"/>
</dbReference>
<comment type="caution">
    <text evidence="5">The sequence shown here is derived from an EMBL/GenBank/DDBJ whole genome shotgun (WGS) entry which is preliminary data.</text>
</comment>
<dbReference type="InterPro" id="IPR023214">
    <property type="entry name" value="HAD_sf"/>
</dbReference>
<dbReference type="GO" id="GO:0046872">
    <property type="term" value="F:metal ion binding"/>
    <property type="evidence" value="ECO:0007669"/>
    <property type="project" value="UniProtKB-KW"/>
</dbReference>
<keyword evidence="3 5" id="KW-0378">Hydrolase</keyword>
<evidence type="ECO:0000256" key="3">
    <source>
        <dbReference type="ARBA" id="ARBA00022801"/>
    </source>
</evidence>
<dbReference type="NCBIfam" id="TIGR01549">
    <property type="entry name" value="HAD-SF-IA-v1"/>
    <property type="match status" value="1"/>
</dbReference>
<reference evidence="5 6" key="1">
    <citation type="submission" date="2018-10" db="EMBL/GenBank/DDBJ databases">
        <title>Falsibacillus sp. genome draft.</title>
        <authorList>
            <person name="Shi S."/>
        </authorList>
    </citation>
    <scope>NUCLEOTIDE SEQUENCE [LARGE SCALE GENOMIC DNA]</scope>
    <source>
        <strain evidence="5 6">GY 10110</strain>
    </source>
</reference>
<dbReference type="RefSeq" id="WP_121682362.1">
    <property type="nucleotide sequence ID" value="NZ_RCVZ01000019.1"/>
</dbReference>
<dbReference type="InterPro" id="IPR051400">
    <property type="entry name" value="HAD-like_hydrolase"/>
</dbReference>
<evidence type="ECO:0000256" key="1">
    <source>
        <dbReference type="ARBA" id="ARBA00001946"/>
    </source>
</evidence>
<proteinExistence type="predicted"/>
<organism evidence="5 6">
    <name type="scientific">Falsibacillus albus</name>
    <dbReference type="NCBI Taxonomy" id="2478915"/>
    <lineage>
        <taxon>Bacteria</taxon>
        <taxon>Bacillati</taxon>
        <taxon>Bacillota</taxon>
        <taxon>Bacilli</taxon>
        <taxon>Bacillales</taxon>
        <taxon>Bacillaceae</taxon>
        <taxon>Falsibacillus</taxon>
    </lineage>
</organism>
<protein>
    <submittedName>
        <fullName evidence="5">HAD family hydrolase</fullName>
    </submittedName>
</protein>
<dbReference type="Gene3D" id="1.20.120.710">
    <property type="entry name" value="Haloacid dehalogenase hydrolase-like domain"/>
    <property type="match status" value="1"/>
</dbReference>
<dbReference type="OrthoDB" id="25198at2"/>
<dbReference type="Proteomes" id="UP000276770">
    <property type="component" value="Unassembled WGS sequence"/>
</dbReference>
<dbReference type="Pfam" id="PF00702">
    <property type="entry name" value="Hydrolase"/>
    <property type="match status" value="1"/>
</dbReference>
<dbReference type="SFLD" id="SFLDG01129">
    <property type="entry name" value="C1.5:_HAD__Beta-PGM__Phosphata"/>
    <property type="match status" value="1"/>
</dbReference>
<keyword evidence="6" id="KW-1185">Reference proteome</keyword>
<dbReference type="GO" id="GO:0016791">
    <property type="term" value="F:phosphatase activity"/>
    <property type="evidence" value="ECO:0007669"/>
    <property type="project" value="TreeGrafter"/>
</dbReference>
<dbReference type="GO" id="GO:0044281">
    <property type="term" value="P:small molecule metabolic process"/>
    <property type="evidence" value="ECO:0007669"/>
    <property type="project" value="UniProtKB-ARBA"/>
</dbReference>
<evidence type="ECO:0000256" key="4">
    <source>
        <dbReference type="ARBA" id="ARBA00022842"/>
    </source>
</evidence>
<accession>A0A3L7JN96</accession>
<comment type="cofactor">
    <cofactor evidence="1">
        <name>Mg(2+)</name>
        <dbReference type="ChEBI" id="CHEBI:18420"/>
    </cofactor>
</comment>
<evidence type="ECO:0000313" key="6">
    <source>
        <dbReference type="Proteomes" id="UP000276770"/>
    </source>
</evidence>
<dbReference type="EMBL" id="RCVZ01000019">
    <property type="protein sequence ID" value="RLQ92297.1"/>
    <property type="molecule type" value="Genomic_DNA"/>
</dbReference>
<dbReference type="InterPro" id="IPR006439">
    <property type="entry name" value="HAD-SF_hydro_IA"/>
</dbReference>
<dbReference type="SFLD" id="SFLDS00003">
    <property type="entry name" value="Haloacid_Dehalogenase"/>
    <property type="match status" value="1"/>
</dbReference>
<name>A0A3L7JN96_9BACI</name>
<dbReference type="InterPro" id="IPR036412">
    <property type="entry name" value="HAD-like_sf"/>
</dbReference>
<evidence type="ECO:0000256" key="2">
    <source>
        <dbReference type="ARBA" id="ARBA00022723"/>
    </source>
</evidence>
<dbReference type="AlphaFoldDB" id="A0A3L7JN96"/>
<keyword evidence="2" id="KW-0479">Metal-binding</keyword>
<keyword evidence="4" id="KW-0460">Magnesium</keyword>
<dbReference type="PANTHER" id="PTHR46470:SF2">
    <property type="entry name" value="GLYCERALDEHYDE 3-PHOSPHATE PHOSPHATASE"/>
    <property type="match status" value="1"/>
</dbReference>
<gene>
    <name evidence="5" type="ORF">D9X91_19670</name>
</gene>
<evidence type="ECO:0000313" key="5">
    <source>
        <dbReference type="EMBL" id="RLQ92297.1"/>
    </source>
</evidence>